<sequence>MRYQNQNQNIHYKWFWNRTWVRLERTAVNPRPAEPSLNPVGCVELVSSQFQKLAVGGARRSPTHSTNEKTEPSGGAGSAQSGSCAGPLQLLSCRNVWTHRSKLDLSVFIKC</sequence>
<feature type="region of interest" description="Disordered" evidence="1">
    <location>
        <begin position="55"/>
        <end position="83"/>
    </location>
</feature>
<dbReference type="Proteomes" id="UP001444071">
    <property type="component" value="Unassembled WGS sequence"/>
</dbReference>
<dbReference type="EMBL" id="JAHRIM010012974">
    <property type="protein sequence ID" value="MEQ2261369.1"/>
    <property type="molecule type" value="Genomic_DNA"/>
</dbReference>
<comment type="caution">
    <text evidence="2">The sequence shown here is derived from an EMBL/GenBank/DDBJ whole genome shotgun (WGS) entry which is preliminary data.</text>
</comment>
<reference evidence="2 3" key="1">
    <citation type="submission" date="2021-06" db="EMBL/GenBank/DDBJ databases">
        <authorList>
            <person name="Palmer J.M."/>
        </authorList>
    </citation>
    <scope>NUCLEOTIDE SEQUENCE [LARGE SCALE GENOMIC DNA]</scope>
    <source>
        <strain evidence="2 3">XR_2019</strain>
        <tissue evidence="2">Muscle</tissue>
    </source>
</reference>
<proteinExistence type="predicted"/>
<organism evidence="2 3">
    <name type="scientific">Xenotaenia resolanae</name>
    <dbReference type="NCBI Taxonomy" id="208358"/>
    <lineage>
        <taxon>Eukaryota</taxon>
        <taxon>Metazoa</taxon>
        <taxon>Chordata</taxon>
        <taxon>Craniata</taxon>
        <taxon>Vertebrata</taxon>
        <taxon>Euteleostomi</taxon>
        <taxon>Actinopterygii</taxon>
        <taxon>Neopterygii</taxon>
        <taxon>Teleostei</taxon>
        <taxon>Neoteleostei</taxon>
        <taxon>Acanthomorphata</taxon>
        <taxon>Ovalentaria</taxon>
        <taxon>Atherinomorphae</taxon>
        <taxon>Cyprinodontiformes</taxon>
        <taxon>Goodeidae</taxon>
        <taxon>Xenotaenia</taxon>
    </lineage>
</organism>
<keyword evidence="3" id="KW-1185">Reference proteome</keyword>
<evidence type="ECO:0000256" key="1">
    <source>
        <dbReference type="SAM" id="MobiDB-lite"/>
    </source>
</evidence>
<gene>
    <name evidence="2" type="ORF">XENORESO_009517</name>
</gene>
<evidence type="ECO:0000313" key="3">
    <source>
        <dbReference type="Proteomes" id="UP001444071"/>
    </source>
</evidence>
<evidence type="ECO:0000313" key="2">
    <source>
        <dbReference type="EMBL" id="MEQ2261369.1"/>
    </source>
</evidence>
<name>A0ABV0VWB1_9TELE</name>
<protein>
    <submittedName>
        <fullName evidence="2">Uncharacterized protein</fullName>
    </submittedName>
</protein>
<accession>A0ABV0VWB1</accession>